<feature type="transmembrane region" description="Helical" evidence="1">
    <location>
        <begin position="61"/>
        <end position="82"/>
    </location>
</feature>
<dbReference type="AlphaFoldDB" id="A0ABD0AHH5"/>
<gene>
    <name evidence="2" type="ORF">ME791_17090</name>
</gene>
<keyword evidence="1" id="KW-0812">Transmembrane</keyword>
<keyword evidence="1" id="KW-1133">Transmembrane helix</keyword>
<evidence type="ECO:0000313" key="2">
    <source>
        <dbReference type="EMBL" id="GHN34557.1"/>
    </source>
</evidence>
<name>A0ABD0AHH5_9LACO</name>
<dbReference type="EMBL" id="BNHY01000057">
    <property type="protein sequence ID" value="GHN34557.1"/>
    <property type="molecule type" value="Genomic_DNA"/>
</dbReference>
<protein>
    <recommendedName>
        <fullName evidence="4">Acyltransferase 3 domain-containing protein</fullName>
    </recommendedName>
</protein>
<comment type="caution">
    <text evidence="2">The sequence shown here is derived from an EMBL/GenBank/DDBJ whole genome shotgun (WGS) entry which is preliminary data.</text>
</comment>
<keyword evidence="1" id="KW-0472">Membrane</keyword>
<feature type="transmembrane region" description="Helical" evidence="1">
    <location>
        <begin position="12"/>
        <end position="29"/>
    </location>
</feature>
<feature type="transmembrane region" description="Helical" evidence="1">
    <location>
        <begin position="124"/>
        <end position="143"/>
    </location>
</feature>
<reference evidence="2 3" key="1">
    <citation type="journal article" date="2022" name="J. Dairy Sci.">
        <title>Genetic diversity of Lactobacillus delbrueckii isolated from raw milk in Hokkaido, Japan.</title>
        <authorList>
            <person name="Tsuchihashi H."/>
            <person name="Ichikawa A."/>
            <person name="Takeda M."/>
            <person name="Koizumi A."/>
            <person name="Mizoguchi C."/>
            <person name="Ishida T."/>
            <person name="Kimura K."/>
        </authorList>
    </citation>
    <scope>NUCLEOTIDE SEQUENCE [LARGE SCALE GENOMIC DNA]</scope>
    <source>
        <strain evidence="2 3">ME-791</strain>
    </source>
</reference>
<feature type="transmembrane region" description="Helical" evidence="1">
    <location>
        <begin position="94"/>
        <end position="112"/>
    </location>
</feature>
<evidence type="ECO:0000256" key="1">
    <source>
        <dbReference type="SAM" id="Phobius"/>
    </source>
</evidence>
<sequence length="161" mass="19296">MPFFAWRDFIHLHTGILTFIRDLLFLNFIDHADTTYWFIFFIIVMYCKYNIHFDIWLPLPYWIRLTDSLWAFPLMIIGLYLCKLINFTKFLQGFVKISGALSLELYLGHVSARVFLTAHHMSLYILWQYLVMIGLSYLGSFILKWMENKIQGQLLPLSRKK</sequence>
<dbReference type="Proteomes" id="UP001054884">
    <property type="component" value="Unassembled WGS sequence"/>
</dbReference>
<accession>A0ABD0AHH5</accession>
<dbReference type="RefSeq" id="WP_236162098.1">
    <property type="nucleotide sequence ID" value="NZ_BNHY01000057.1"/>
</dbReference>
<evidence type="ECO:0008006" key="4">
    <source>
        <dbReference type="Google" id="ProtNLM"/>
    </source>
</evidence>
<evidence type="ECO:0000313" key="3">
    <source>
        <dbReference type="Proteomes" id="UP001054884"/>
    </source>
</evidence>
<organism evidence="2 3">
    <name type="scientific">Lactobacillus delbrueckii</name>
    <dbReference type="NCBI Taxonomy" id="1584"/>
    <lineage>
        <taxon>Bacteria</taxon>
        <taxon>Bacillati</taxon>
        <taxon>Bacillota</taxon>
        <taxon>Bacilli</taxon>
        <taxon>Lactobacillales</taxon>
        <taxon>Lactobacillaceae</taxon>
        <taxon>Lactobacillus</taxon>
    </lineage>
</organism>
<feature type="transmembrane region" description="Helical" evidence="1">
    <location>
        <begin position="36"/>
        <end position="55"/>
    </location>
</feature>
<proteinExistence type="predicted"/>